<evidence type="ECO:0000313" key="12">
    <source>
        <dbReference type="EMBL" id="EMD82666.1"/>
    </source>
</evidence>
<organism evidence="12 13">
    <name type="scientific">Pacificimonas flava</name>
    <dbReference type="NCBI Taxonomy" id="1234595"/>
    <lineage>
        <taxon>Bacteria</taxon>
        <taxon>Pseudomonadati</taxon>
        <taxon>Pseudomonadota</taxon>
        <taxon>Alphaproteobacteria</taxon>
        <taxon>Sphingomonadales</taxon>
        <taxon>Sphingosinicellaceae</taxon>
        <taxon>Pacificimonas</taxon>
    </lineage>
</organism>
<dbReference type="Gene3D" id="3.40.710.10">
    <property type="entry name" value="DD-peptidase/beta-lactamase superfamily"/>
    <property type="match status" value="1"/>
</dbReference>
<keyword evidence="6" id="KW-0961">Cell wall biogenesis/degradation</keyword>
<dbReference type="PRINTS" id="PR00725">
    <property type="entry name" value="DADACBPTASE1"/>
</dbReference>
<dbReference type="GO" id="GO:0071555">
    <property type="term" value="P:cell wall organization"/>
    <property type="evidence" value="ECO:0007669"/>
    <property type="project" value="UniProtKB-KW"/>
</dbReference>
<dbReference type="PATRIC" id="fig|1234595.3.peg.2054"/>
<dbReference type="PANTHER" id="PTHR21581:SF6">
    <property type="entry name" value="TRAFFICKING PROTEIN PARTICLE COMPLEX SUBUNIT 12"/>
    <property type="match status" value="1"/>
</dbReference>
<keyword evidence="13" id="KW-1185">Reference proteome</keyword>
<feature type="binding site" evidence="8">
    <location>
        <position position="239"/>
    </location>
    <ligand>
        <name>substrate</name>
    </ligand>
</feature>
<keyword evidence="2" id="KW-0732">Signal</keyword>
<evidence type="ECO:0000256" key="3">
    <source>
        <dbReference type="ARBA" id="ARBA00022801"/>
    </source>
</evidence>
<comment type="similarity">
    <text evidence="1 9">Belongs to the peptidase S11 family.</text>
</comment>
<evidence type="ECO:0000256" key="8">
    <source>
        <dbReference type="PIRSR" id="PIRSR618044-2"/>
    </source>
</evidence>
<reference evidence="12 13" key="1">
    <citation type="journal article" date="2013" name="Genome Announc.">
        <title>Draft Genome Sequence of Strain JLT2015T, Belonging to the Family Sphingomonadaceae of the Alphaproteobacteria.</title>
        <authorList>
            <person name="Tang K."/>
            <person name="Liu K."/>
            <person name="Li S."/>
            <person name="Jiao N."/>
        </authorList>
    </citation>
    <scope>NUCLEOTIDE SEQUENCE [LARGE SCALE GENOMIC DNA]</scope>
    <source>
        <strain evidence="12 13">JLT2015</strain>
    </source>
</reference>
<keyword evidence="12" id="KW-0645">Protease</keyword>
<dbReference type="EMBL" id="AMRV01000006">
    <property type="protein sequence ID" value="EMD82666.1"/>
    <property type="molecule type" value="Genomic_DNA"/>
</dbReference>
<keyword evidence="4" id="KW-0133">Cell shape</keyword>
<keyword evidence="5" id="KW-0573">Peptidoglycan synthesis</keyword>
<dbReference type="Pfam" id="PF00768">
    <property type="entry name" value="Peptidase_S11"/>
    <property type="match status" value="1"/>
</dbReference>
<feature type="region of interest" description="Disordered" evidence="10">
    <location>
        <begin position="322"/>
        <end position="345"/>
    </location>
</feature>
<dbReference type="GO" id="GO:0008360">
    <property type="term" value="P:regulation of cell shape"/>
    <property type="evidence" value="ECO:0007669"/>
    <property type="project" value="UniProtKB-KW"/>
</dbReference>
<proteinExistence type="inferred from homology"/>
<dbReference type="RefSeq" id="WP_008602542.1">
    <property type="nucleotide sequence ID" value="NZ_AMRV01000006.1"/>
</dbReference>
<evidence type="ECO:0000256" key="2">
    <source>
        <dbReference type="ARBA" id="ARBA00022729"/>
    </source>
</evidence>
<evidence type="ECO:0000259" key="11">
    <source>
        <dbReference type="Pfam" id="PF00768"/>
    </source>
</evidence>
<evidence type="ECO:0000256" key="10">
    <source>
        <dbReference type="SAM" id="MobiDB-lite"/>
    </source>
</evidence>
<dbReference type="GO" id="GO:0009252">
    <property type="term" value="P:peptidoglycan biosynthetic process"/>
    <property type="evidence" value="ECO:0007669"/>
    <property type="project" value="UniProtKB-KW"/>
</dbReference>
<accession>M2TLQ5</accession>
<feature type="active site" description="Proton acceptor" evidence="7">
    <location>
        <position position="80"/>
    </location>
</feature>
<comment type="caution">
    <text evidence="12">The sequence shown here is derived from an EMBL/GenBank/DDBJ whole genome shotgun (WGS) entry which is preliminary data.</text>
</comment>
<feature type="active site" description="Acyl-ester intermediate" evidence="7">
    <location>
        <position position="77"/>
    </location>
</feature>
<dbReference type="AlphaFoldDB" id="M2TLQ5"/>
<evidence type="ECO:0000256" key="5">
    <source>
        <dbReference type="ARBA" id="ARBA00022984"/>
    </source>
</evidence>
<sequence length="373" mass="40106">MTARATTIAGDHADRSLGHRLAASLILLGLLIASAFAQPADARSLLHLDKYAAIVMDADSNEVLYARNPDAARPPASITKIMTLMIAFEEIDAGRLNLDDRVYFSATAASQPPSKLGIGKGGWITVEQAIRLLTTKSANDVAVALAERIEGTEVAFAQRMTEKARSLGMNATSFYNASGLPHAGHITTARDLATLSSALIHQFPHYYAYFSAQSYTMDGQTFPNHNRLLGELVGLDGIKTGFTNAAGFTLAASAQRDGKRLIAIVLGAPSSAARNENITELINSGFEVLKQRRYGRNTTVASFMKEPEPSVVDLWSQPATAQGSALDEDAEPTFKPTASLKSGGVSQPQELSRAYAFTPFSTSLMFQSYAWLR</sequence>
<evidence type="ECO:0000256" key="1">
    <source>
        <dbReference type="ARBA" id="ARBA00007164"/>
    </source>
</evidence>
<dbReference type="PANTHER" id="PTHR21581">
    <property type="entry name" value="D-ALANYL-D-ALANINE CARBOXYPEPTIDASE"/>
    <property type="match status" value="1"/>
</dbReference>
<dbReference type="InterPro" id="IPR012338">
    <property type="entry name" value="Beta-lactam/transpept-like"/>
</dbReference>
<gene>
    <name evidence="12" type="ORF">C725_2053</name>
</gene>
<evidence type="ECO:0000256" key="7">
    <source>
        <dbReference type="PIRSR" id="PIRSR618044-1"/>
    </source>
</evidence>
<keyword evidence="12" id="KW-0121">Carboxypeptidase</keyword>
<dbReference type="Proteomes" id="UP000011717">
    <property type="component" value="Unassembled WGS sequence"/>
</dbReference>
<evidence type="ECO:0000256" key="4">
    <source>
        <dbReference type="ARBA" id="ARBA00022960"/>
    </source>
</evidence>
<dbReference type="InterPro" id="IPR018044">
    <property type="entry name" value="Peptidase_S11"/>
</dbReference>
<dbReference type="InterPro" id="IPR001967">
    <property type="entry name" value="Peptidase_S11_N"/>
</dbReference>
<evidence type="ECO:0000256" key="9">
    <source>
        <dbReference type="RuleBase" id="RU004016"/>
    </source>
</evidence>
<dbReference type="GO" id="GO:0009002">
    <property type="term" value="F:serine-type D-Ala-D-Ala carboxypeptidase activity"/>
    <property type="evidence" value="ECO:0007669"/>
    <property type="project" value="InterPro"/>
</dbReference>
<dbReference type="GO" id="GO:0006508">
    <property type="term" value="P:proteolysis"/>
    <property type="evidence" value="ECO:0007669"/>
    <property type="project" value="InterPro"/>
</dbReference>
<feature type="active site" evidence="7">
    <location>
        <position position="137"/>
    </location>
</feature>
<dbReference type="SUPFAM" id="SSF56601">
    <property type="entry name" value="beta-lactamase/transpeptidase-like"/>
    <property type="match status" value="1"/>
</dbReference>
<feature type="domain" description="Peptidase S11 D-alanyl-D-alanine carboxypeptidase A N-terminal" evidence="11">
    <location>
        <begin position="48"/>
        <end position="269"/>
    </location>
</feature>
<protein>
    <submittedName>
        <fullName evidence="12">D-alanyl-D-alanine carboxypeptidase</fullName>
    </submittedName>
</protein>
<name>M2TLQ5_9SPHN</name>
<keyword evidence="3" id="KW-0378">Hydrolase</keyword>
<evidence type="ECO:0000313" key="13">
    <source>
        <dbReference type="Proteomes" id="UP000011717"/>
    </source>
</evidence>
<evidence type="ECO:0000256" key="6">
    <source>
        <dbReference type="ARBA" id="ARBA00023316"/>
    </source>
</evidence>
<dbReference type="OrthoDB" id="5291989at2"/>